<dbReference type="AlphaFoldDB" id="A0A5C6QJS3"/>
<dbReference type="SMART" id="SM00065">
    <property type="entry name" value="GAF"/>
    <property type="match status" value="2"/>
</dbReference>
<reference evidence="4 5" key="1">
    <citation type="submission" date="2019-07" db="EMBL/GenBank/DDBJ databases">
        <title>Genomes of sea-ice associated Colwellia species.</title>
        <authorList>
            <person name="Bowman J.P."/>
        </authorList>
    </citation>
    <scope>NUCLEOTIDE SEQUENCE [LARGE SCALE GENOMIC DNA]</scope>
    <source>
        <strain evidence="4 5">ACAM 459</strain>
    </source>
</reference>
<keyword evidence="5" id="KW-1185">Reference proteome</keyword>
<sequence length="872" mass="100309">MKPETQQVNTTQAAELLIRAKEASIADLSGNVDFLEKKNADLQARYTALFKLNQLSQECNDLESFYPQVHSTIASLMTAKNFFIVLYDQTFETLEFVYYLDEKDEKPSGIIDYQDYDGSFTNLVIESKQPLLLTPELEKQLFDNYKIKQFGVRGTDWLGVPLLQNGLVIGTITIQSYDEKIRYNENDLNLLTFAAQHIVGAMVRLQDQQRLKNAVNARTKELMAQIREREKSELLQESLYRISELTTDIELDIDTFYSKVHNIIGQLINAKNFFIAKYEKESDTLSFSYYVDEKTSNLAKDFKPRKLSNRYSELVLRRRETVLLTYQDMMSLHLEGETKKPQDDIHSWLGVPLIYSGQLLGVMVLQSYYYKTTYNQQDAELLNFVSNHVSAAIKRRELADFERRSHELLEQQVKLRTLALEDEITHRKQAEKLLKHTAAHDSLTGLPNRTVFLDLLNHAIACAKRKDDFSFAVLFLDLDRFKVVNDSLGHHAGDVLLKIIARELLAIVRKVDTVARLGGDEFVILIEDLKSNNEAFEVAQRITAFLQQPFTIDNQLVYTGTSIGISFSNKRYSDADTMLRDADTAMYHAKDNGRGRYEVFDDSMHQKVQNALSLEADIREAIGWQEFIPYFQPIIKLDNQKLKGFEALARWQSTKRGFVYPNDFIPLAEETDLIKEIDIQIIEKSCQQLKHWHDELGCDDLYVSCNLFSKQFFSTSLPQDIEKVLKRTGLAPHHLRVELTERALLENAEIVLTNMQALKNMGVKILLDDFGTGYSSLGYLHRFPIDVLKIDRSFISNVDEHNNNRAIIRTIVDLANNLQMSTVGEGIESLADAELLQQMDCVYGQGYYFAKPMSSQDTKDYIIQKLYYSKNV</sequence>
<dbReference type="InterPro" id="IPR001633">
    <property type="entry name" value="EAL_dom"/>
</dbReference>
<dbReference type="OrthoDB" id="9804951at2"/>
<keyword evidence="1" id="KW-0175">Coiled coil</keyword>
<feature type="domain" description="GGDEF" evidence="3">
    <location>
        <begin position="469"/>
        <end position="602"/>
    </location>
</feature>
<evidence type="ECO:0000313" key="5">
    <source>
        <dbReference type="Proteomes" id="UP000321822"/>
    </source>
</evidence>
<dbReference type="InterPro" id="IPR003018">
    <property type="entry name" value="GAF"/>
</dbReference>
<name>A0A5C6QJS3_9GAMM</name>
<dbReference type="InterPro" id="IPR029016">
    <property type="entry name" value="GAF-like_dom_sf"/>
</dbReference>
<dbReference type="PROSITE" id="PS50883">
    <property type="entry name" value="EAL"/>
    <property type="match status" value="1"/>
</dbReference>
<dbReference type="SUPFAM" id="SSF141868">
    <property type="entry name" value="EAL domain-like"/>
    <property type="match status" value="1"/>
</dbReference>
<protein>
    <submittedName>
        <fullName evidence="4">EAL domain-containing protein</fullName>
    </submittedName>
</protein>
<dbReference type="InterPro" id="IPR035919">
    <property type="entry name" value="EAL_sf"/>
</dbReference>
<dbReference type="Pfam" id="PF00990">
    <property type="entry name" value="GGDEF"/>
    <property type="match status" value="1"/>
</dbReference>
<dbReference type="Proteomes" id="UP000321822">
    <property type="component" value="Unassembled WGS sequence"/>
</dbReference>
<dbReference type="InterPro" id="IPR052155">
    <property type="entry name" value="Biofilm_reg_signaling"/>
</dbReference>
<evidence type="ECO:0000259" key="3">
    <source>
        <dbReference type="PROSITE" id="PS50887"/>
    </source>
</evidence>
<dbReference type="InterPro" id="IPR029787">
    <property type="entry name" value="Nucleotide_cyclase"/>
</dbReference>
<feature type="coiled-coil region" evidence="1">
    <location>
        <begin position="18"/>
        <end position="45"/>
    </location>
</feature>
<dbReference type="Pfam" id="PF13185">
    <property type="entry name" value="GAF_2"/>
    <property type="match status" value="2"/>
</dbReference>
<dbReference type="PANTHER" id="PTHR44757">
    <property type="entry name" value="DIGUANYLATE CYCLASE DGCP"/>
    <property type="match status" value="1"/>
</dbReference>
<dbReference type="PROSITE" id="PS50887">
    <property type="entry name" value="GGDEF"/>
    <property type="match status" value="1"/>
</dbReference>
<proteinExistence type="predicted"/>
<dbReference type="Gene3D" id="3.30.450.40">
    <property type="match status" value="2"/>
</dbReference>
<accession>A0A5C6QJS3</accession>
<gene>
    <name evidence="4" type="ORF">ESZ36_08895</name>
</gene>
<dbReference type="InterPro" id="IPR043128">
    <property type="entry name" value="Rev_trsase/Diguanyl_cyclase"/>
</dbReference>
<dbReference type="SMART" id="SM00267">
    <property type="entry name" value="GGDEF"/>
    <property type="match status" value="1"/>
</dbReference>
<dbReference type="InterPro" id="IPR000160">
    <property type="entry name" value="GGDEF_dom"/>
</dbReference>
<dbReference type="Gene3D" id="3.30.70.270">
    <property type="match status" value="1"/>
</dbReference>
<dbReference type="SUPFAM" id="SSF55073">
    <property type="entry name" value="Nucleotide cyclase"/>
    <property type="match status" value="1"/>
</dbReference>
<organism evidence="4 5">
    <name type="scientific">Colwellia demingiae</name>
    <dbReference type="NCBI Taxonomy" id="89401"/>
    <lineage>
        <taxon>Bacteria</taxon>
        <taxon>Pseudomonadati</taxon>
        <taxon>Pseudomonadota</taxon>
        <taxon>Gammaproteobacteria</taxon>
        <taxon>Alteromonadales</taxon>
        <taxon>Colwelliaceae</taxon>
        <taxon>Colwellia</taxon>
    </lineage>
</organism>
<dbReference type="CDD" id="cd01948">
    <property type="entry name" value="EAL"/>
    <property type="match status" value="1"/>
</dbReference>
<dbReference type="CDD" id="cd01949">
    <property type="entry name" value="GGDEF"/>
    <property type="match status" value="1"/>
</dbReference>
<evidence type="ECO:0000313" key="4">
    <source>
        <dbReference type="EMBL" id="TWX68888.1"/>
    </source>
</evidence>
<dbReference type="EMBL" id="VOLT01000004">
    <property type="protein sequence ID" value="TWX68888.1"/>
    <property type="molecule type" value="Genomic_DNA"/>
</dbReference>
<feature type="domain" description="EAL" evidence="2">
    <location>
        <begin position="611"/>
        <end position="866"/>
    </location>
</feature>
<dbReference type="NCBIfam" id="TIGR00254">
    <property type="entry name" value="GGDEF"/>
    <property type="match status" value="1"/>
</dbReference>
<dbReference type="Pfam" id="PF00563">
    <property type="entry name" value="EAL"/>
    <property type="match status" value="1"/>
</dbReference>
<dbReference type="PANTHER" id="PTHR44757:SF2">
    <property type="entry name" value="BIOFILM ARCHITECTURE MAINTENANCE PROTEIN MBAA"/>
    <property type="match status" value="1"/>
</dbReference>
<dbReference type="SMART" id="SM00052">
    <property type="entry name" value="EAL"/>
    <property type="match status" value="1"/>
</dbReference>
<evidence type="ECO:0000256" key="1">
    <source>
        <dbReference type="SAM" id="Coils"/>
    </source>
</evidence>
<dbReference type="Gene3D" id="3.20.20.450">
    <property type="entry name" value="EAL domain"/>
    <property type="match status" value="1"/>
</dbReference>
<comment type="caution">
    <text evidence="4">The sequence shown here is derived from an EMBL/GenBank/DDBJ whole genome shotgun (WGS) entry which is preliminary data.</text>
</comment>
<dbReference type="SUPFAM" id="SSF55781">
    <property type="entry name" value="GAF domain-like"/>
    <property type="match status" value="2"/>
</dbReference>
<evidence type="ECO:0000259" key="2">
    <source>
        <dbReference type="PROSITE" id="PS50883"/>
    </source>
</evidence>